<dbReference type="InterPro" id="IPR043519">
    <property type="entry name" value="NT_sf"/>
</dbReference>
<feature type="compositionally biased region" description="Basic and acidic residues" evidence="18">
    <location>
        <begin position="959"/>
        <end position="972"/>
    </location>
</feature>
<evidence type="ECO:0000256" key="9">
    <source>
        <dbReference type="ARBA" id="ARBA00022840"/>
    </source>
</evidence>
<evidence type="ECO:0000313" key="22">
    <source>
        <dbReference type="Proteomes" id="UP000677054"/>
    </source>
</evidence>
<keyword evidence="15" id="KW-0862">Zinc</keyword>
<feature type="region of interest" description="Disordered" evidence="18">
    <location>
        <begin position="161"/>
        <end position="180"/>
    </location>
</feature>
<proteinExistence type="predicted"/>
<evidence type="ECO:0000256" key="2">
    <source>
        <dbReference type="ARBA" id="ARBA00001946"/>
    </source>
</evidence>
<name>A0A7R8X677_9CRUS</name>
<evidence type="ECO:0000259" key="19">
    <source>
        <dbReference type="PROSITE" id="PS50102"/>
    </source>
</evidence>
<feature type="domain" description="RRM" evidence="19">
    <location>
        <begin position="1638"/>
        <end position="1727"/>
    </location>
</feature>
<dbReference type="EC" id="2.7.7.52" evidence="3"/>
<evidence type="ECO:0000256" key="17">
    <source>
        <dbReference type="SAM" id="Coils"/>
    </source>
</evidence>
<dbReference type="InterPro" id="IPR045100">
    <property type="entry name" value="TUT4/7_NTP_transf"/>
</dbReference>
<protein>
    <recommendedName>
        <fullName evidence="4">Speckle targeted PIP5K1A-regulated poly(A) polymerase</fullName>
        <ecNumber evidence="3">2.7.7.52</ecNumber>
    </recommendedName>
    <alternativeName>
        <fullName evidence="12">RNA-binding motif protein 21</fullName>
    </alternativeName>
    <alternativeName>
        <fullName evidence="13">U6 snRNA-specific terminal uridylyltransferase 1</fullName>
    </alternativeName>
</protein>
<evidence type="ECO:0000256" key="12">
    <source>
        <dbReference type="ARBA" id="ARBA00030790"/>
    </source>
</evidence>
<evidence type="ECO:0000259" key="20">
    <source>
        <dbReference type="PROSITE" id="PS50158"/>
    </source>
</evidence>
<feature type="coiled-coil region" evidence="17">
    <location>
        <begin position="577"/>
        <end position="614"/>
    </location>
</feature>
<dbReference type="InterPro" id="IPR035979">
    <property type="entry name" value="RBD_domain_sf"/>
</dbReference>
<evidence type="ECO:0000256" key="14">
    <source>
        <dbReference type="ARBA" id="ARBA00049105"/>
    </source>
</evidence>
<evidence type="ECO:0000256" key="11">
    <source>
        <dbReference type="ARBA" id="ARBA00022884"/>
    </source>
</evidence>
<feature type="compositionally biased region" description="Basic and acidic residues" evidence="18">
    <location>
        <begin position="1481"/>
        <end position="1501"/>
    </location>
</feature>
<dbReference type="Gene3D" id="3.30.70.330">
    <property type="match status" value="2"/>
</dbReference>
<feature type="compositionally biased region" description="Basic and acidic residues" evidence="18">
    <location>
        <begin position="343"/>
        <end position="377"/>
    </location>
</feature>
<feature type="domain" description="RRM" evidence="19">
    <location>
        <begin position="1739"/>
        <end position="1818"/>
    </location>
</feature>
<gene>
    <name evidence="21" type="ORF">DSTB1V02_LOCUS3565</name>
</gene>
<evidence type="ECO:0000256" key="18">
    <source>
        <dbReference type="SAM" id="MobiDB-lite"/>
    </source>
</evidence>
<evidence type="ECO:0000256" key="4">
    <source>
        <dbReference type="ARBA" id="ARBA00021679"/>
    </source>
</evidence>
<dbReference type="OrthoDB" id="407432at2759"/>
<dbReference type="SUPFAM" id="SSF81301">
    <property type="entry name" value="Nucleotidyltransferase"/>
    <property type="match status" value="2"/>
</dbReference>
<dbReference type="SMART" id="SM00343">
    <property type="entry name" value="ZnF_C2HC"/>
    <property type="match status" value="2"/>
</dbReference>
<comment type="cofactor">
    <cofactor evidence="2">
        <name>Mg(2+)</name>
        <dbReference type="ChEBI" id="CHEBI:18420"/>
    </cofactor>
</comment>
<dbReference type="Pfam" id="PF03828">
    <property type="entry name" value="PAP_assoc"/>
    <property type="match status" value="1"/>
</dbReference>
<dbReference type="FunFam" id="3.30.70.330:FF:000159">
    <property type="entry name" value="tRNA selenocysteine 1-associated protein 1"/>
    <property type="match status" value="1"/>
</dbReference>
<keyword evidence="15" id="KW-0863">Zinc-finger</keyword>
<evidence type="ECO:0000256" key="15">
    <source>
        <dbReference type="PROSITE-ProRule" id="PRU00047"/>
    </source>
</evidence>
<accession>A0A7R8X677</accession>
<dbReference type="GO" id="GO:0005524">
    <property type="term" value="F:ATP binding"/>
    <property type="evidence" value="ECO:0007669"/>
    <property type="project" value="UniProtKB-KW"/>
</dbReference>
<comment type="cofactor">
    <cofactor evidence="1">
        <name>Mn(2+)</name>
        <dbReference type="ChEBI" id="CHEBI:29035"/>
    </cofactor>
</comment>
<dbReference type="SUPFAM" id="SSF54928">
    <property type="entry name" value="RNA-binding domain, RBD"/>
    <property type="match status" value="1"/>
</dbReference>
<dbReference type="PANTHER" id="PTHR12271:SF66">
    <property type="entry name" value="TERMINAL URIDYLYLTRANSFERASE TAILOR"/>
    <property type="match status" value="1"/>
</dbReference>
<dbReference type="CDD" id="cd05402">
    <property type="entry name" value="NT_PAP_TUTase"/>
    <property type="match status" value="2"/>
</dbReference>
<dbReference type="Gene3D" id="3.30.460.10">
    <property type="entry name" value="Beta Polymerase, domain 2"/>
    <property type="match status" value="2"/>
</dbReference>
<keyword evidence="17" id="KW-0175">Coiled coil</keyword>
<dbReference type="InterPro" id="IPR000504">
    <property type="entry name" value="RRM_dom"/>
</dbReference>
<dbReference type="Pfam" id="PF17654">
    <property type="entry name" value="Trnau1ap"/>
    <property type="match status" value="1"/>
</dbReference>
<feature type="compositionally biased region" description="Basic and acidic residues" evidence="18">
    <location>
        <begin position="847"/>
        <end position="861"/>
    </location>
</feature>
<keyword evidence="7" id="KW-0479">Metal-binding</keyword>
<feature type="compositionally biased region" description="Basic and acidic residues" evidence="18">
    <location>
        <begin position="301"/>
        <end position="315"/>
    </location>
</feature>
<dbReference type="Proteomes" id="UP000677054">
    <property type="component" value="Unassembled WGS sequence"/>
</dbReference>
<feature type="region of interest" description="Disordered" evidence="18">
    <location>
        <begin position="233"/>
        <end position="377"/>
    </location>
</feature>
<feature type="compositionally biased region" description="Basic residues" evidence="18">
    <location>
        <begin position="316"/>
        <end position="329"/>
    </location>
</feature>
<dbReference type="Pfam" id="PF19088">
    <property type="entry name" value="TUTase"/>
    <property type="match status" value="1"/>
</dbReference>
<dbReference type="GO" id="GO:0050265">
    <property type="term" value="F:RNA uridylyltransferase activity"/>
    <property type="evidence" value="ECO:0007669"/>
    <property type="project" value="UniProtKB-EC"/>
</dbReference>
<keyword evidence="8" id="KW-0547">Nucleotide-binding</keyword>
<dbReference type="PANTHER" id="PTHR12271">
    <property type="entry name" value="POLY A POLYMERASE CID PAP -RELATED"/>
    <property type="match status" value="1"/>
</dbReference>
<evidence type="ECO:0000256" key="3">
    <source>
        <dbReference type="ARBA" id="ARBA00012472"/>
    </source>
</evidence>
<dbReference type="GO" id="GO:0003723">
    <property type="term" value="F:RNA binding"/>
    <property type="evidence" value="ECO:0007669"/>
    <property type="project" value="UniProtKB-UniRule"/>
</dbReference>
<dbReference type="EMBL" id="CAJPEV010000471">
    <property type="protein sequence ID" value="CAG0885618.1"/>
    <property type="molecule type" value="Genomic_DNA"/>
</dbReference>
<feature type="compositionally biased region" description="Basic and acidic residues" evidence="18">
    <location>
        <begin position="242"/>
        <end position="258"/>
    </location>
</feature>
<dbReference type="InterPro" id="IPR001878">
    <property type="entry name" value="Znf_CCHC"/>
</dbReference>
<feature type="region of interest" description="Disordered" evidence="18">
    <location>
        <begin position="846"/>
        <end position="865"/>
    </location>
</feature>
<dbReference type="PROSITE" id="PS50158">
    <property type="entry name" value="ZF_CCHC"/>
    <property type="match status" value="1"/>
</dbReference>
<dbReference type="GO" id="GO:0008270">
    <property type="term" value="F:zinc ion binding"/>
    <property type="evidence" value="ECO:0007669"/>
    <property type="project" value="UniProtKB-KW"/>
</dbReference>
<evidence type="ECO:0000256" key="1">
    <source>
        <dbReference type="ARBA" id="ARBA00001936"/>
    </source>
</evidence>
<dbReference type="InterPro" id="IPR002058">
    <property type="entry name" value="PAP_assoc"/>
</dbReference>
<dbReference type="InterPro" id="IPR041085">
    <property type="entry name" value="TSAP1_C"/>
</dbReference>
<dbReference type="InterPro" id="IPR036875">
    <property type="entry name" value="Znf_CCHC_sf"/>
</dbReference>
<dbReference type="Pfam" id="PF00076">
    <property type="entry name" value="RRM_1"/>
    <property type="match status" value="2"/>
</dbReference>
<dbReference type="InterPro" id="IPR054708">
    <property type="entry name" value="MTPAP-like_central"/>
</dbReference>
<evidence type="ECO:0000256" key="16">
    <source>
        <dbReference type="PROSITE-ProRule" id="PRU00176"/>
    </source>
</evidence>
<feature type="compositionally biased region" description="Low complexity" evidence="18">
    <location>
        <begin position="281"/>
        <end position="294"/>
    </location>
</feature>
<feature type="compositionally biased region" description="Polar residues" evidence="18">
    <location>
        <begin position="917"/>
        <end position="931"/>
    </location>
</feature>
<dbReference type="SUPFAM" id="SSF81631">
    <property type="entry name" value="PAP/OAS1 substrate-binding domain"/>
    <property type="match status" value="2"/>
</dbReference>
<keyword evidence="5" id="KW-0808">Transferase</keyword>
<reference evidence="21" key="1">
    <citation type="submission" date="2020-11" db="EMBL/GenBank/DDBJ databases">
        <authorList>
            <person name="Tran Van P."/>
        </authorList>
    </citation>
    <scope>NUCLEOTIDE SEQUENCE</scope>
</reference>
<dbReference type="SMART" id="SM00360">
    <property type="entry name" value="RRM"/>
    <property type="match status" value="2"/>
</dbReference>
<organism evidence="21">
    <name type="scientific">Darwinula stevensoni</name>
    <dbReference type="NCBI Taxonomy" id="69355"/>
    <lineage>
        <taxon>Eukaryota</taxon>
        <taxon>Metazoa</taxon>
        <taxon>Ecdysozoa</taxon>
        <taxon>Arthropoda</taxon>
        <taxon>Crustacea</taxon>
        <taxon>Oligostraca</taxon>
        <taxon>Ostracoda</taxon>
        <taxon>Podocopa</taxon>
        <taxon>Podocopida</taxon>
        <taxon>Darwinulocopina</taxon>
        <taxon>Darwinuloidea</taxon>
        <taxon>Darwinulidae</taxon>
        <taxon>Darwinula</taxon>
    </lineage>
</organism>
<dbReference type="EMBL" id="LR899988">
    <property type="protein sequence ID" value="CAD7243649.1"/>
    <property type="molecule type" value="Genomic_DNA"/>
</dbReference>
<keyword evidence="6" id="KW-0548">Nucleotidyltransferase</keyword>
<dbReference type="InterPro" id="IPR012677">
    <property type="entry name" value="Nucleotide-bd_a/b_plait_sf"/>
</dbReference>
<sequence length="1953" mass="220061">MTGRQRELTVFMYNLQTKSCANVEERSKKKRFHIEEETVQIRIPSVRLKMSDTNTEVADAVEGPCSNSDPKCRQGSGACSSPNSQLCQGDDVPKANSAKDVQIGSKICMIQKGDCESREVENLGASCRQEVDDDKCDPILSEPSQAVTLVIDFSKHSSASNVTLNSEEQNDAAEEKSDEGISYSAAAVVEVDMRKACCEAQNKDFIQECQPVKDDCIEVQDFTKTIQDSQVMENEDCQLNENKGKIKQDSDAKGREEESFPSSMKSEGKADCPTANESKRSSQSSPSAETESISFPQIEKQGSDTVKKELKDPGKKERRRREKKEKNKKNVAVISLRSFHQKKKEEQDPKCQGEERELKVEAKKEERGISSEKPDVVPQKYGKDFMARHGINVVEVTAKEKEANFNVSDHVYYALKEEMIHFNRNGRDPNKWFYNCNVCPEQMKSLVICQRHISLHKHRTKLEVSSYVVSLRAVFCSICFNVKEPPLEVQSKVCSLLKVYHLKNTIKMLPCPRKNHIEALDRLLHSVEAQFGMHEHHLKERLQVAEEFSSLIETHMKGCEIHMYGSSLSGLGLVTSNLNLEIEAKEKSEASKRLEDLLEIVKQHNDMYREVEHDFKGTPYVSFKHCKSGITCVVNIRNGASLETSKLLREYASLDPRVKTLTVALRRWAKLCNIDQQSTGTLPPHAYTIMVVHYLQRTQPPCLPCLHELASSENPNIYACASDLPTRQWVCHNKESVGALWLSMIKYLAVTLPQSNEIITIRTMQRVSYRDKGWSQNRIPIEDPFSPKQNLGRYITGNQVNEFIMRRFQFAFHYFGIPHDMDGPLFRFITKDRALAERMAIRARKAAAKEEENHEEPDDKSGLAINSTLVADGVPGKETVLGSVDLVQPKNVQEERGITSAAKDNSSNIPIDEPTVIKSTCCSPGNDSSSELIEAGISGETERLSSPETSESISGPMKSSEEMSKSDTEAQEKKKKSLPKLGISETSPRYLVLFEDALHAIMLAEDIEFNFTFSGRVLSRGEVPMVVCKFCLEEGHSKKVCPSRVLPPIVPLPSMQPQWRKMLDQLCERQIDKWSPTQEDINSREVILRRLEKYIQGWWPKARLKLFGSSCNGFGFQHSDLDICLTFTDDPTGEHVALESTIEVLADMLKRNLEFKDVIGITQAKVPIVKFVHILSNLEGDISLYNTLAQRNTLLLLTYASLDKRVKALGYTIKVFAKTCSMGDASRGSLSSYAYIIMLLHFLQQRDPPVIPVLQELEDAKNLKTKVMVDGWDTYFFEDTHQLGDVWDGFKMNVESTGMLWVGLLDYYARVFDFDEHVITIRQKKPLTRFEKLWTGSAIAIEDPFDLSHNLGNGVSFKMALYIRKAFIRAREVFGTPQDKLPDSVKYPEDYFFMRGSLTDEQPPNDRGCRYCGCIGHVIRDCPHRLAELRRKKEWDRQFYREPQQQTQRYDATAASAFKVGAPLLRYEARNASIVTSHKGKPIDNRDGKKLSKKGGEKRLEPNQSTIPEKKDERHGKKAYGTPESTGGESKPRSDVFWNSSFPPQFQGSPMPLVQGLPMMQGQCALGSPMFPLLSPSNPSVNQYVPFYNQHVPRFPFPQLESYVQPFPFSMPVAMPPSIPNPLPSVSDSMASIDSAIIDVKVQQQPTPGRSIEDYMDELFLMRAFGLMGVYDIRSVKIIKNRYTGKPIGYGFINFSDDEAALSVMQKVNGKIIPNSRPPVKFRLHHSSATERNASEAEHSLWVGELTAEVDDTLLYKTFATRYQSLRTAKVMVDQNGASRGYGFLRFSDPADHRDCLKQMNGFRGLGGKPIKVSLAMMKKNTTGTTVSSTPSTTTQSQYSQYYGNYWGDTSGWGAYGAYSTSLYGTGGATGAYDAGSSYGPHLPETPSAKGDISLDDILDSGVYEDSTLIDHTCPIDVDAMNQKMIERSEEFWDALDESRWLPIENTWDAAFK</sequence>
<evidence type="ECO:0000256" key="8">
    <source>
        <dbReference type="ARBA" id="ARBA00022741"/>
    </source>
</evidence>
<keyword evidence="11 16" id="KW-0694">RNA-binding</keyword>
<dbReference type="GO" id="GO:0031123">
    <property type="term" value="P:RNA 3'-end processing"/>
    <property type="evidence" value="ECO:0007669"/>
    <property type="project" value="TreeGrafter"/>
</dbReference>
<comment type="catalytic activity">
    <reaction evidence="14">
        <text>RNA(n) + UTP = RNA(n)-3'-uridine ribonucleotide + diphosphate</text>
        <dbReference type="Rhea" id="RHEA:14785"/>
        <dbReference type="Rhea" id="RHEA-COMP:14527"/>
        <dbReference type="Rhea" id="RHEA-COMP:17348"/>
        <dbReference type="ChEBI" id="CHEBI:33019"/>
        <dbReference type="ChEBI" id="CHEBI:46398"/>
        <dbReference type="ChEBI" id="CHEBI:140395"/>
        <dbReference type="ChEBI" id="CHEBI:173116"/>
        <dbReference type="EC" id="2.7.7.52"/>
    </reaction>
</comment>
<dbReference type="GO" id="GO:1990817">
    <property type="term" value="F:poly(A) RNA polymerase activity"/>
    <property type="evidence" value="ECO:0007669"/>
    <property type="project" value="UniProtKB-ARBA"/>
</dbReference>
<keyword evidence="22" id="KW-1185">Reference proteome</keyword>
<dbReference type="PROSITE" id="PS50102">
    <property type="entry name" value="RRM"/>
    <property type="match status" value="2"/>
</dbReference>
<feature type="region of interest" description="Disordered" evidence="18">
    <location>
        <begin position="1476"/>
        <end position="1534"/>
    </location>
</feature>
<feature type="domain" description="CCHC-type" evidence="20">
    <location>
        <begin position="1409"/>
        <end position="1423"/>
    </location>
</feature>
<keyword evidence="10" id="KW-0460">Magnesium</keyword>
<evidence type="ECO:0000313" key="21">
    <source>
        <dbReference type="EMBL" id="CAD7243649.1"/>
    </source>
</evidence>
<dbReference type="SUPFAM" id="SSF57756">
    <property type="entry name" value="Retrovirus zinc finger-like domains"/>
    <property type="match status" value="1"/>
</dbReference>
<evidence type="ECO:0000256" key="13">
    <source>
        <dbReference type="ARBA" id="ARBA00033036"/>
    </source>
</evidence>
<dbReference type="Gene3D" id="1.10.1410.10">
    <property type="match status" value="2"/>
</dbReference>
<dbReference type="InterPro" id="IPR013087">
    <property type="entry name" value="Znf_C2H2_type"/>
</dbReference>
<evidence type="ECO:0000256" key="6">
    <source>
        <dbReference type="ARBA" id="ARBA00022695"/>
    </source>
</evidence>
<keyword evidence="9" id="KW-0067">ATP-binding</keyword>
<dbReference type="Pfam" id="PF22600">
    <property type="entry name" value="MTPAP-like_central"/>
    <property type="match status" value="1"/>
</dbReference>
<evidence type="ECO:0000256" key="7">
    <source>
        <dbReference type="ARBA" id="ARBA00022723"/>
    </source>
</evidence>
<evidence type="ECO:0000256" key="10">
    <source>
        <dbReference type="ARBA" id="ARBA00022842"/>
    </source>
</evidence>
<dbReference type="PROSITE" id="PS00028">
    <property type="entry name" value="ZINC_FINGER_C2H2_1"/>
    <property type="match status" value="1"/>
</dbReference>
<evidence type="ECO:0000256" key="5">
    <source>
        <dbReference type="ARBA" id="ARBA00022679"/>
    </source>
</evidence>
<feature type="region of interest" description="Disordered" evidence="18">
    <location>
        <begin position="895"/>
        <end position="979"/>
    </location>
</feature>